<accession>A0A838XPF2</accession>
<reference evidence="1 2" key="1">
    <citation type="submission" date="2020-07" db="EMBL/GenBank/DDBJ databases">
        <authorList>
            <person name="Li M."/>
        </authorList>
    </citation>
    <scope>NUCLEOTIDE SEQUENCE [LARGE SCALE GENOMIC DNA]</scope>
    <source>
        <strain evidence="1 2">DSM 23284</strain>
    </source>
</reference>
<proteinExistence type="predicted"/>
<dbReference type="Gene3D" id="3.10.490.10">
    <property type="entry name" value="Gamma-glutamyl cyclotransferase-like"/>
    <property type="match status" value="1"/>
</dbReference>
<name>A0A838XPF2_9HYPH</name>
<protein>
    <submittedName>
        <fullName evidence="1">Gamma-glutamylcyclotransferase</fullName>
    </submittedName>
</protein>
<dbReference type="AlphaFoldDB" id="A0A838XPF2"/>
<keyword evidence="2" id="KW-1185">Reference proteome</keyword>
<gene>
    <name evidence="1" type="ORF">H1W37_08405</name>
</gene>
<reference evidence="1 2" key="2">
    <citation type="submission" date="2020-08" db="EMBL/GenBank/DDBJ databases">
        <title>Stappia taiwanensis sp. nov., isolated from a coastal thermal spring.</title>
        <authorList>
            <person name="Kampfer P."/>
        </authorList>
    </citation>
    <scope>NUCLEOTIDE SEQUENCE [LARGE SCALE GENOMIC DNA]</scope>
    <source>
        <strain evidence="1 2">DSM 23284</strain>
    </source>
</reference>
<evidence type="ECO:0000313" key="2">
    <source>
        <dbReference type="Proteomes" id="UP000559404"/>
    </source>
</evidence>
<dbReference type="InterPro" id="IPR013024">
    <property type="entry name" value="GGCT-like"/>
</dbReference>
<organism evidence="1 2">
    <name type="scientific">Stappia taiwanensis</name>
    <dbReference type="NCBI Taxonomy" id="992267"/>
    <lineage>
        <taxon>Bacteria</taxon>
        <taxon>Pseudomonadati</taxon>
        <taxon>Pseudomonadota</taxon>
        <taxon>Alphaproteobacteria</taxon>
        <taxon>Hyphomicrobiales</taxon>
        <taxon>Stappiaceae</taxon>
        <taxon>Stappia</taxon>
    </lineage>
</organism>
<comment type="caution">
    <text evidence="1">The sequence shown here is derived from an EMBL/GenBank/DDBJ whole genome shotgun (WGS) entry which is preliminary data.</text>
</comment>
<dbReference type="GO" id="GO:0016740">
    <property type="term" value="F:transferase activity"/>
    <property type="evidence" value="ECO:0007669"/>
    <property type="project" value="UniProtKB-KW"/>
</dbReference>
<keyword evidence="1" id="KW-0808">Transferase</keyword>
<dbReference type="Proteomes" id="UP000559404">
    <property type="component" value="Unassembled WGS sequence"/>
</dbReference>
<sequence length="196" mass="21643">MTITYFGYGSLVNVRTLDPAARATPGTLAGWRREWRAWWTEHEGPRVCTLTVVPDPDCAIDGVMVSEPAEGLAVLQQRERRYERIDGIGSQFRGAADGAPAGADAFLFQADTAIRKWGDESHPILQSYVDCVLAGFHAFWGEEGVARFIASTHGWHAPILADRAVPRYPRAQEIDEGLLARFDEMLAGEGVRYLAP</sequence>
<evidence type="ECO:0000313" key="1">
    <source>
        <dbReference type="EMBL" id="MBA4611667.1"/>
    </source>
</evidence>
<dbReference type="CDD" id="cd06661">
    <property type="entry name" value="GGCT_like"/>
    <property type="match status" value="1"/>
</dbReference>
<dbReference type="EMBL" id="JACEON010000006">
    <property type="protein sequence ID" value="MBA4611667.1"/>
    <property type="molecule type" value="Genomic_DNA"/>
</dbReference>
<dbReference type="RefSeq" id="WP_181759865.1">
    <property type="nucleotide sequence ID" value="NZ_BMCR01000005.1"/>
</dbReference>